<protein>
    <submittedName>
        <fullName evidence="2">Uncharacterized protein</fullName>
    </submittedName>
</protein>
<keyword evidence="3" id="KW-1185">Reference proteome</keyword>
<gene>
    <name evidence="2" type="ORF">R1sor_011296</name>
</gene>
<evidence type="ECO:0000256" key="1">
    <source>
        <dbReference type="SAM" id="MobiDB-lite"/>
    </source>
</evidence>
<dbReference type="AlphaFoldDB" id="A0ABD3I4D2"/>
<name>A0ABD3I4D2_9MARC</name>
<sequence length="70" mass="7904">MHGEAAAESESDSVGDAPVAHDPSGRPRRPLRRRLLDYIFSEDAEEEEKPEAEEGALPRRQTLFQRGRTE</sequence>
<accession>A0ABD3I4D2</accession>
<comment type="caution">
    <text evidence="2">The sequence shown here is derived from an EMBL/GenBank/DDBJ whole genome shotgun (WGS) entry which is preliminary data.</text>
</comment>
<reference evidence="2 3" key="1">
    <citation type="submission" date="2024-09" db="EMBL/GenBank/DDBJ databases">
        <title>Chromosome-scale assembly of Riccia sorocarpa.</title>
        <authorList>
            <person name="Paukszto L."/>
        </authorList>
    </citation>
    <scope>NUCLEOTIDE SEQUENCE [LARGE SCALE GENOMIC DNA]</scope>
    <source>
        <strain evidence="2">LP-2024</strain>
        <tissue evidence="2">Aerial parts of the thallus</tissue>
    </source>
</reference>
<evidence type="ECO:0000313" key="3">
    <source>
        <dbReference type="Proteomes" id="UP001633002"/>
    </source>
</evidence>
<feature type="compositionally biased region" description="Acidic residues" evidence="1">
    <location>
        <begin position="40"/>
        <end position="54"/>
    </location>
</feature>
<feature type="region of interest" description="Disordered" evidence="1">
    <location>
        <begin position="1"/>
        <end position="70"/>
    </location>
</feature>
<proteinExistence type="predicted"/>
<evidence type="ECO:0000313" key="2">
    <source>
        <dbReference type="EMBL" id="KAL3697220.1"/>
    </source>
</evidence>
<organism evidence="2 3">
    <name type="scientific">Riccia sorocarpa</name>
    <dbReference type="NCBI Taxonomy" id="122646"/>
    <lineage>
        <taxon>Eukaryota</taxon>
        <taxon>Viridiplantae</taxon>
        <taxon>Streptophyta</taxon>
        <taxon>Embryophyta</taxon>
        <taxon>Marchantiophyta</taxon>
        <taxon>Marchantiopsida</taxon>
        <taxon>Marchantiidae</taxon>
        <taxon>Marchantiales</taxon>
        <taxon>Ricciaceae</taxon>
        <taxon>Riccia</taxon>
    </lineage>
</organism>
<dbReference type="EMBL" id="JBJQOH010000002">
    <property type="protein sequence ID" value="KAL3697220.1"/>
    <property type="molecule type" value="Genomic_DNA"/>
</dbReference>
<dbReference type="Proteomes" id="UP001633002">
    <property type="component" value="Unassembled WGS sequence"/>
</dbReference>